<reference evidence="7 8" key="1">
    <citation type="journal article" date="2023" name="Commun. Biol.">
        <title>Genome analysis of Parmales, the sister group of diatoms, reveals the evolutionary specialization of diatoms from phago-mixotrophs to photoautotrophs.</title>
        <authorList>
            <person name="Ban H."/>
            <person name="Sato S."/>
            <person name="Yoshikawa S."/>
            <person name="Yamada K."/>
            <person name="Nakamura Y."/>
            <person name="Ichinomiya M."/>
            <person name="Sato N."/>
            <person name="Blanc-Mathieu R."/>
            <person name="Endo H."/>
            <person name="Kuwata A."/>
            <person name="Ogata H."/>
        </authorList>
    </citation>
    <scope>NUCLEOTIDE SEQUENCE [LARGE SCALE GENOMIC DNA]</scope>
</reference>
<gene>
    <name evidence="7" type="ORF">TeGR_g8771</name>
</gene>
<sequence length="331" mass="36203">MSVDSILNMLDKERSESCPAPPLRRVKKTLSPGPDDLLNLLQEEREQLDTDGILEQVLHVEEANKGSKQWECPNAACAALNRAKRGTCVDCGAARPSRGEQWECPNEACGELNRRSSAKCARCGTKRSLGPSEPKKSLDPDAILEMLTLKEAGEGEGGEGQGGKQWVCPKPECAALNRAKRDSCVECGGGKQLQEERAQPATLSALSPPNGKQLQEERAQPATLSTLSPNATQFPPPPSPPLPPPPVVPQFAPPPVHSPFQPYQYAQHMQQHMQQQHMQQHMQQQHMQQQPQQQPALLELVKALENNMGVPQPSPGSIAERITRLKRDAGC</sequence>
<accession>A0ABQ6MZI4</accession>
<keyword evidence="1" id="KW-0479">Metal-binding</keyword>
<evidence type="ECO:0000256" key="2">
    <source>
        <dbReference type="ARBA" id="ARBA00022771"/>
    </source>
</evidence>
<dbReference type="PROSITE" id="PS01358">
    <property type="entry name" value="ZF_RANBP2_1"/>
    <property type="match status" value="3"/>
</dbReference>
<feature type="region of interest" description="Disordered" evidence="5">
    <location>
        <begin position="194"/>
        <end position="243"/>
    </location>
</feature>
<keyword evidence="2 4" id="KW-0863">Zinc-finger</keyword>
<feature type="domain" description="RanBP2-type" evidence="6">
    <location>
        <begin position="97"/>
        <end position="129"/>
    </location>
</feature>
<evidence type="ECO:0000256" key="1">
    <source>
        <dbReference type="ARBA" id="ARBA00022723"/>
    </source>
</evidence>
<feature type="compositionally biased region" description="Polar residues" evidence="5">
    <location>
        <begin position="201"/>
        <end position="213"/>
    </location>
</feature>
<dbReference type="InterPro" id="IPR036443">
    <property type="entry name" value="Znf_RanBP2_sf"/>
</dbReference>
<evidence type="ECO:0000259" key="6">
    <source>
        <dbReference type="PROSITE" id="PS50199"/>
    </source>
</evidence>
<proteinExistence type="predicted"/>
<evidence type="ECO:0000256" key="5">
    <source>
        <dbReference type="SAM" id="MobiDB-lite"/>
    </source>
</evidence>
<feature type="compositionally biased region" description="Pro residues" evidence="5">
    <location>
        <begin position="234"/>
        <end position="243"/>
    </location>
</feature>
<evidence type="ECO:0000313" key="8">
    <source>
        <dbReference type="Proteomes" id="UP001165060"/>
    </source>
</evidence>
<evidence type="ECO:0000256" key="4">
    <source>
        <dbReference type="PROSITE-ProRule" id="PRU00322"/>
    </source>
</evidence>
<keyword evidence="8" id="KW-1185">Reference proteome</keyword>
<comment type="caution">
    <text evidence="7">The sequence shown here is derived from an EMBL/GenBank/DDBJ whole genome shotgun (WGS) entry which is preliminary data.</text>
</comment>
<dbReference type="PROSITE" id="PS50199">
    <property type="entry name" value="ZF_RANBP2_2"/>
    <property type="match status" value="3"/>
</dbReference>
<organism evidence="7 8">
    <name type="scientific">Tetraparma gracilis</name>
    <dbReference type="NCBI Taxonomy" id="2962635"/>
    <lineage>
        <taxon>Eukaryota</taxon>
        <taxon>Sar</taxon>
        <taxon>Stramenopiles</taxon>
        <taxon>Ochrophyta</taxon>
        <taxon>Bolidophyceae</taxon>
        <taxon>Parmales</taxon>
        <taxon>Triparmaceae</taxon>
        <taxon>Tetraparma</taxon>
    </lineage>
</organism>
<dbReference type="Proteomes" id="UP001165060">
    <property type="component" value="Unassembled WGS sequence"/>
</dbReference>
<feature type="compositionally biased region" description="Polar residues" evidence="5">
    <location>
        <begin position="222"/>
        <end position="233"/>
    </location>
</feature>
<dbReference type="EMBL" id="BRYB01000739">
    <property type="protein sequence ID" value="GMI36599.1"/>
    <property type="molecule type" value="Genomic_DNA"/>
</dbReference>
<dbReference type="Gene3D" id="4.10.1060.10">
    <property type="entry name" value="Zinc finger, RanBP2-type"/>
    <property type="match status" value="3"/>
</dbReference>
<evidence type="ECO:0000256" key="3">
    <source>
        <dbReference type="ARBA" id="ARBA00022833"/>
    </source>
</evidence>
<dbReference type="InterPro" id="IPR001876">
    <property type="entry name" value="Znf_RanBP2"/>
</dbReference>
<keyword evidence="3" id="KW-0862">Zinc</keyword>
<dbReference type="SUPFAM" id="SSF90209">
    <property type="entry name" value="Ran binding protein zinc finger-like"/>
    <property type="match status" value="3"/>
</dbReference>
<dbReference type="SMART" id="SM00547">
    <property type="entry name" value="ZnF_RBZ"/>
    <property type="match status" value="3"/>
</dbReference>
<dbReference type="PANTHER" id="PTHR12999:SF17">
    <property type="entry name" value="ZINC FINGER RAN-BINDING DOMAIN-CONTAINING PROTEIN 2"/>
    <property type="match status" value="1"/>
</dbReference>
<dbReference type="PANTHER" id="PTHR12999">
    <property type="entry name" value="ZINC FINGER RAN-BINDING DOMAIN-CONTAINING PROTEIN 2 ZRANB2-RELATED"/>
    <property type="match status" value="1"/>
</dbReference>
<feature type="domain" description="RanBP2-type" evidence="6">
    <location>
        <begin position="161"/>
        <end position="193"/>
    </location>
</feature>
<protein>
    <recommendedName>
        <fullName evidence="6">RanBP2-type domain-containing protein</fullName>
    </recommendedName>
</protein>
<feature type="domain" description="RanBP2-type" evidence="6">
    <location>
        <begin position="64"/>
        <end position="97"/>
    </location>
</feature>
<dbReference type="Pfam" id="PF00641">
    <property type="entry name" value="Zn_ribbon_RanBP"/>
    <property type="match status" value="1"/>
</dbReference>
<name>A0ABQ6MZI4_9STRA</name>
<evidence type="ECO:0000313" key="7">
    <source>
        <dbReference type="EMBL" id="GMI36599.1"/>
    </source>
</evidence>
<feature type="region of interest" description="Disordered" evidence="5">
    <location>
        <begin position="1"/>
        <end position="33"/>
    </location>
</feature>